<sequence>MRHQVQTWDQHNLFYVYRTSPGRLAARPAACWRPVGSTFPSLRRLFFLSSSTSTNVVIIRVDQSTATMLRPTPAT</sequence>
<evidence type="ECO:0000313" key="1">
    <source>
        <dbReference type="EMBL" id="TNN36871.1"/>
    </source>
</evidence>
<comment type="caution">
    <text evidence="1">The sequence shown here is derived from an EMBL/GenBank/DDBJ whole genome shotgun (WGS) entry which is preliminary data.</text>
</comment>
<organism evidence="1 2">
    <name type="scientific">Liparis tanakae</name>
    <name type="common">Tanaka's snailfish</name>
    <dbReference type="NCBI Taxonomy" id="230148"/>
    <lineage>
        <taxon>Eukaryota</taxon>
        <taxon>Metazoa</taxon>
        <taxon>Chordata</taxon>
        <taxon>Craniata</taxon>
        <taxon>Vertebrata</taxon>
        <taxon>Euteleostomi</taxon>
        <taxon>Actinopterygii</taxon>
        <taxon>Neopterygii</taxon>
        <taxon>Teleostei</taxon>
        <taxon>Neoteleostei</taxon>
        <taxon>Acanthomorphata</taxon>
        <taxon>Eupercaria</taxon>
        <taxon>Perciformes</taxon>
        <taxon>Cottioidei</taxon>
        <taxon>Cottales</taxon>
        <taxon>Liparidae</taxon>
        <taxon>Liparis</taxon>
    </lineage>
</organism>
<name>A0A4Z2F7T6_9TELE</name>
<dbReference type="EMBL" id="SRLO01001559">
    <property type="protein sequence ID" value="TNN36871.1"/>
    <property type="molecule type" value="Genomic_DNA"/>
</dbReference>
<dbReference type="Proteomes" id="UP000314294">
    <property type="component" value="Unassembled WGS sequence"/>
</dbReference>
<protein>
    <submittedName>
        <fullName evidence="1">Uncharacterized protein</fullName>
    </submittedName>
</protein>
<proteinExistence type="predicted"/>
<evidence type="ECO:0000313" key="2">
    <source>
        <dbReference type="Proteomes" id="UP000314294"/>
    </source>
</evidence>
<gene>
    <name evidence="1" type="ORF">EYF80_052958</name>
</gene>
<dbReference type="AlphaFoldDB" id="A0A4Z2F7T6"/>
<keyword evidence="2" id="KW-1185">Reference proteome</keyword>
<reference evidence="1 2" key="1">
    <citation type="submission" date="2019-03" db="EMBL/GenBank/DDBJ databases">
        <title>First draft genome of Liparis tanakae, snailfish: a comprehensive survey of snailfish specific genes.</title>
        <authorList>
            <person name="Kim W."/>
            <person name="Song I."/>
            <person name="Jeong J.-H."/>
            <person name="Kim D."/>
            <person name="Kim S."/>
            <person name="Ryu S."/>
            <person name="Song J.Y."/>
            <person name="Lee S.K."/>
        </authorList>
    </citation>
    <scope>NUCLEOTIDE SEQUENCE [LARGE SCALE GENOMIC DNA]</scope>
    <source>
        <tissue evidence="1">Muscle</tissue>
    </source>
</reference>
<accession>A0A4Z2F7T6</accession>